<comment type="caution">
    <text evidence="2">The sequence shown here is derived from an EMBL/GenBank/DDBJ whole genome shotgun (WGS) entry which is preliminary data.</text>
</comment>
<evidence type="ECO:0000313" key="3">
    <source>
        <dbReference type="Proteomes" id="UP000056453"/>
    </source>
</evidence>
<dbReference type="EMBL" id="LPBJ01000047">
    <property type="protein sequence ID" value="KVP97879.1"/>
    <property type="molecule type" value="Genomic_DNA"/>
</dbReference>
<keyword evidence="3" id="KW-1185">Reference proteome</keyword>
<sequence>MSQQNYEYLDVVKLLVNNFREEKPLLEGAVLFRGSRFGDQQPGANSPNELHAHLLPQVAASYTHNWGKSEAFIDTYPIDRDKTRFYANLSLDEHLKGNQVKSYSVADVERAIRPLVENLAYLPSTSKGWNQNVENLERYIKSSFYEAGVPVRKMDGAENQPQEKFYYSGSPKVTSVKEVLDNIERLTPLNEARAKEGYANARSSDVAKAIDKIEAFHPEAARAFQVLRGAVQRDQAAIVLEKHGDKPLMSFIEATRNEPSSEAQSRVLRLAQGLAHSLDSQDPNIRTRALTVTNQIAKLDPATATLKDVGQEVTKVNHASRSADTKSAEASAPPTAKPSAAKMEHTMAR</sequence>
<dbReference type="RefSeq" id="WP_059924700.1">
    <property type="nucleotide sequence ID" value="NZ_LPBG01000047.1"/>
</dbReference>
<name>A0AAW3MQN8_9BURK</name>
<feature type="compositionally biased region" description="Low complexity" evidence="1">
    <location>
        <begin position="328"/>
        <end position="341"/>
    </location>
</feature>
<gene>
    <name evidence="2" type="ORF">WJ96_04735</name>
</gene>
<dbReference type="AlphaFoldDB" id="A0AAW3MQN8"/>
<accession>A0AAW3MQN8</accession>
<feature type="region of interest" description="Disordered" evidence="1">
    <location>
        <begin position="315"/>
        <end position="349"/>
    </location>
</feature>
<evidence type="ECO:0000256" key="1">
    <source>
        <dbReference type="SAM" id="MobiDB-lite"/>
    </source>
</evidence>
<protein>
    <submittedName>
        <fullName evidence="2">Uncharacterized protein</fullName>
    </submittedName>
</protein>
<dbReference type="Proteomes" id="UP000056453">
    <property type="component" value="Unassembled WGS sequence"/>
</dbReference>
<organism evidence="2 3">
    <name type="scientific">Burkholderia ubonensis</name>
    <dbReference type="NCBI Taxonomy" id="101571"/>
    <lineage>
        <taxon>Bacteria</taxon>
        <taxon>Pseudomonadati</taxon>
        <taxon>Pseudomonadota</taxon>
        <taxon>Betaproteobacteria</taxon>
        <taxon>Burkholderiales</taxon>
        <taxon>Burkholderiaceae</taxon>
        <taxon>Burkholderia</taxon>
        <taxon>Burkholderia cepacia complex</taxon>
    </lineage>
</organism>
<proteinExistence type="predicted"/>
<reference evidence="2 3" key="1">
    <citation type="submission" date="2015-11" db="EMBL/GenBank/DDBJ databases">
        <title>Expanding the genomic diversity of Burkholderia species for the development of highly accurate diagnostics.</title>
        <authorList>
            <person name="Sahl J."/>
            <person name="Keim P."/>
            <person name="Wagner D."/>
        </authorList>
    </citation>
    <scope>NUCLEOTIDE SEQUENCE [LARGE SCALE GENOMIC DNA]</scope>
    <source>
        <strain evidence="2 3">MSMB1808WGS</strain>
    </source>
</reference>
<evidence type="ECO:0000313" key="2">
    <source>
        <dbReference type="EMBL" id="KVP97879.1"/>
    </source>
</evidence>